<protein>
    <submittedName>
        <fullName evidence="2">Uncharacterized protein</fullName>
    </submittedName>
</protein>
<keyword evidence="1" id="KW-0175">Coiled coil</keyword>
<dbReference type="PANTHER" id="PTHR37226">
    <property type="entry name" value="GOLGIN FAMILY A PROTEIN"/>
    <property type="match status" value="1"/>
</dbReference>
<proteinExistence type="predicted"/>
<keyword evidence="3" id="KW-1185">Reference proteome</keyword>
<organism evidence="2 3">
    <name type="scientific">Carnegiea gigantea</name>
    <dbReference type="NCBI Taxonomy" id="171969"/>
    <lineage>
        <taxon>Eukaryota</taxon>
        <taxon>Viridiplantae</taxon>
        <taxon>Streptophyta</taxon>
        <taxon>Embryophyta</taxon>
        <taxon>Tracheophyta</taxon>
        <taxon>Spermatophyta</taxon>
        <taxon>Magnoliopsida</taxon>
        <taxon>eudicotyledons</taxon>
        <taxon>Gunneridae</taxon>
        <taxon>Pentapetalae</taxon>
        <taxon>Caryophyllales</taxon>
        <taxon>Cactineae</taxon>
        <taxon>Cactaceae</taxon>
        <taxon>Cactoideae</taxon>
        <taxon>Echinocereeae</taxon>
        <taxon>Carnegiea</taxon>
    </lineage>
</organism>
<evidence type="ECO:0000256" key="1">
    <source>
        <dbReference type="SAM" id="Coils"/>
    </source>
</evidence>
<name>A0A9Q1KX75_9CARY</name>
<sequence length="233" mass="27639">MGLCLSKNKASYSEIKDPLIFIQKMKLLQKEISAILKEREKEREAYEREMMLLAFKEADWRKEKKQLREEVKRLRKKLEEKEERVKEMEEEVGSMTARKSEGVSVESGSIASLMIVEQMREERARRDEAVEKWKMLYLAIKHELDDLIERTHQETLYRRADEKDWREELQRQLKAKDETIQVLKAQIASMEEEHFKNRREVDILRQSLRIVCSKKGTTTSTTASTPIANTLFS</sequence>
<dbReference type="PANTHER" id="PTHR37226:SF4">
    <property type="entry name" value="GOLGIN FAMILY A PROTEIN"/>
    <property type="match status" value="1"/>
</dbReference>
<dbReference type="OrthoDB" id="1869333at2759"/>
<feature type="coiled-coil region" evidence="1">
    <location>
        <begin position="166"/>
        <end position="193"/>
    </location>
</feature>
<evidence type="ECO:0000313" key="2">
    <source>
        <dbReference type="EMBL" id="KAJ8451193.1"/>
    </source>
</evidence>
<dbReference type="AlphaFoldDB" id="A0A9Q1KX75"/>
<reference evidence="2" key="1">
    <citation type="submission" date="2022-04" db="EMBL/GenBank/DDBJ databases">
        <title>Carnegiea gigantea Genome sequencing and assembly v2.</title>
        <authorList>
            <person name="Copetti D."/>
            <person name="Sanderson M.J."/>
            <person name="Burquez A."/>
            <person name="Wojciechowski M.F."/>
        </authorList>
    </citation>
    <scope>NUCLEOTIDE SEQUENCE</scope>
    <source>
        <strain evidence="2">SGP5-SGP5p</strain>
        <tissue evidence="2">Aerial part</tissue>
    </source>
</reference>
<feature type="coiled-coil region" evidence="1">
    <location>
        <begin position="25"/>
        <end position="98"/>
    </location>
</feature>
<evidence type="ECO:0000313" key="3">
    <source>
        <dbReference type="Proteomes" id="UP001153076"/>
    </source>
</evidence>
<accession>A0A9Q1KX75</accession>
<gene>
    <name evidence="2" type="ORF">Cgig2_013965</name>
</gene>
<comment type="caution">
    <text evidence="2">The sequence shown here is derived from an EMBL/GenBank/DDBJ whole genome shotgun (WGS) entry which is preliminary data.</text>
</comment>
<dbReference type="Proteomes" id="UP001153076">
    <property type="component" value="Unassembled WGS sequence"/>
</dbReference>
<dbReference type="EMBL" id="JAKOGI010000010">
    <property type="protein sequence ID" value="KAJ8451193.1"/>
    <property type="molecule type" value="Genomic_DNA"/>
</dbReference>